<evidence type="ECO:0000256" key="5">
    <source>
        <dbReference type="ARBA" id="ARBA00022801"/>
    </source>
</evidence>
<evidence type="ECO:0000256" key="4">
    <source>
        <dbReference type="ARBA" id="ARBA00022786"/>
    </source>
</evidence>
<evidence type="ECO:0000313" key="9">
    <source>
        <dbReference type="Proteomes" id="UP000594262"/>
    </source>
</evidence>
<feature type="compositionally biased region" description="Polar residues" evidence="6">
    <location>
        <begin position="60"/>
        <end position="71"/>
    </location>
</feature>
<feature type="compositionally biased region" description="Polar residues" evidence="6">
    <location>
        <begin position="717"/>
        <end position="736"/>
    </location>
</feature>
<name>A0A7M5V9L8_9CNID</name>
<dbReference type="SUPFAM" id="SSF54001">
    <property type="entry name" value="Cysteine proteinases"/>
    <property type="match status" value="1"/>
</dbReference>
<feature type="compositionally biased region" description="Acidic residues" evidence="6">
    <location>
        <begin position="278"/>
        <end position="290"/>
    </location>
</feature>
<reference evidence="8" key="1">
    <citation type="submission" date="2021-01" db="UniProtKB">
        <authorList>
            <consortium name="EnsemblMetazoa"/>
        </authorList>
    </citation>
    <scope>IDENTIFICATION</scope>
</reference>
<evidence type="ECO:0000256" key="1">
    <source>
        <dbReference type="ARBA" id="ARBA00005234"/>
    </source>
</evidence>
<dbReference type="InterPro" id="IPR038765">
    <property type="entry name" value="Papain-like_cys_pep_sf"/>
</dbReference>
<organism evidence="8 9">
    <name type="scientific">Clytia hemisphaerica</name>
    <dbReference type="NCBI Taxonomy" id="252671"/>
    <lineage>
        <taxon>Eukaryota</taxon>
        <taxon>Metazoa</taxon>
        <taxon>Cnidaria</taxon>
        <taxon>Hydrozoa</taxon>
        <taxon>Hydroidolina</taxon>
        <taxon>Leptothecata</taxon>
        <taxon>Obeliida</taxon>
        <taxon>Clytiidae</taxon>
        <taxon>Clytia</taxon>
    </lineage>
</organism>
<feature type="compositionally biased region" description="Low complexity" evidence="6">
    <location>
        <begin position="311"/>
        <end position="325"/>
    </location>
</feature>
<dbReference type="Gene3D" id="3.30.310.130">
    <property type="entry name" value="Ubiquitin-related"/>
    <property type="match status" value="2"/>
</dbReference>
<feature type="region of interest" description="Disordered" evidence="6">
    <location>
        <begin position="919"/>
        <end position="938"/>
    </location>
</feature>
<sequence length="938" mass="104065">MINSGESQVNENHHQPGHQPNRNLPTQNIPINPERGNSFHQNGPVSIINNNTTSTQQSSATPSRTPEATSSLKKLGRKKKLESPALMTHPVMVPSSANNSHVIVKNRFKHIKPTSIVGTTVTANSVEPKPKNALQALAESYVDEPPAKQMRTESPSTSTLQSLQQKVKSQQIILQHATATAQRQRLLQQTTPAVSLTICPNCRRPDTLSVDKGTVKCNNCNRSYVSLNNTTVSMLPQTFYSPTPHSVVSQRLAATNSSSPSKNLRGAKKPTETIDLISSDEEEEEEESDESTNKNDEHSSTTQTRDNTTVSCNNTEATTSTNSTTVRKTDQMRLKGGEIPNNNNTGNATSADRSASTPSPSPAQNTTNKYIFNSENAMFGELYGKAVMPIKVTDNRMYLSLECHIYRDNVATTEKYTLSVGSNDVSQVYVYFGRVPSFVAIETARKFATVACKRIGKEVLCPGSSIPERRYIILALKNAFKNDAEADLERQNLIAAVTPWARVELLSHADAIQLISQAKLEVNQTEVCYGNAAKLNGPIETILVYPSSLKSGGIPITNLDVECLDEGTYLNDIIIDFYLKYICETLMTPEQREKTYIFNSYFYKRLTQKASNKTDPAQIHAQVKKWTRNVDIFQKDYIIIPINEHCHWYLAIVCFHGRQPVHLENAENDEEEDDDQIENSFLMQKTTGTEGMEGSEDEEAPQIANSPDPSSDADAAVSTTNQNTDQSSDQLSTNPLPVNALATLPSEDLQNAPMLPPADASTANGAINPVLTPANGVEPPKVVKEVPKQAYDLEPFERPCILIFDSLVGSGHSRVFTNLRNYLSQEWLSRKSSLEPKVFNKDTMKGCYPKIPRQNNDCDCGVFLLQYAEFFFSKPIRSFRMPVNLQTWFTVQSVTQKRTDIKTLIHKLAEDYQHSITELKASKPKTKKKTVPSSSSTT</sequence>
<keyword evidence="9" id="KW-1185">Reference proteome</keyword>
<dbReference type="Gene3D" id="1.10.418.20">
    <property type="match status" value="2"/>
</dbReference>
<dbReference type="PANTHER" id="PTHR46896">
    <property type="entry name" value="SENTRIN-SPECIFIC PROTEASE"/>
    <property type="match status" value="1"/>
</dbReference>
<dbReference type="GO" id="GO:0070139">
    <property type="term" value="F:SUMO-specific endopeptidase activity"/>
    <property type="evidence" value="ECO:0007669"/>
    <property type="project" value="TreeGrafter"/>
</dbReference>
<dbReference type="EnsemblMetazoa" id="CLYHEMT012224.1">
    <property type="protein sequence ID" value="CLYHEMP012224.1"/>
    <property type="gene ID" value="CLYHEMG012224"/>
</dbReference>
<dbReference type="GeneID" id="136818108"/>
<dbReference type="PANTHER" id="PTHR46896:SF3">
    <property type="entry name" value="FI06413P-RELATED"/>
    <property type="match status" value="1"/>
</dbReference>
<dbReference type="GO" id="GO:0005737">
    <property type="term" value="C:cytoplasm"/>
    <property type="evidence" value="ECO:0007669"/>
    <property type="project" value="TreeGrafter"/>
</dbReference>
<feature type="compositionally biased region" description="Polar residues" evidence="6">
    <location>
        <begin position="300"/>
        <end position="310"/>
    </location>
</feature>
<proteinExistence type="inferred from homology"/>
<feature type="compositionally biased region" description="Polar residues" evidence="6">
    <location>
        <begin position="250"/>
        <end position="262"/>
    </location>
</feature>
<feature type="region of interest" description="Disordered" evidence="6">
    <location>
        <begin position="1"/>
        <end position="78"/>
    </location>
</feature>
<feature type="compositionally biased region" description="Polar residues" evidence="6">
    <location>
        <begin position="18"/>
        <end position="30"/>
    </location>
</feature>
<dbReference type="OrthoDB" id="442460at2759"/>
<accession>A0A7M5V9L8</accession>
<feature type="compositionally biased region" description="Basic and acidic residues" evidence="6">
    <location>
        <begin position="327"/>
        <end position="336"/>
    </location>
</feature>
<dbReference type="RefSeq" id="XP_066930567.1">
    <property type="nucleotide sequence ID" value="XM_067074466.1"/>
</dbReference>
<feature type="domain" description="Ubiquitin-like protease family profile" evidence="7">
    <location>
        <begin position="554"/>
        <end position="871"/>
    </location>
</feature>
<keyword evidence="3" id="KW-0645">Protease</keyword>
<dbReference type="GO" id="GO:0005634">
    <property type="term" value="C:nucleus"/>
    <property type="evidence" value="ECO:0007669"/>
    <property type="project" value="TreeGrafter"/>
</dbReference>
<evidence type="ECO:0000256" key="3">
    <source>
        <dbReference type="ARBA" id="ARBA00022670"/>
    </source>
</evidence>
<dbReference type="AlphaFoldDB" id="A0A7M5V9L8"/>
<feature type="region of interest" description="Disordered" evidence="6">
    <location>
        <begin position="250"/>
        <end position="367"/>
    </location>
</feature>
<evidence type="ECO:0000256" key="6">
    <source>
        <dbReference type="SAM" id="MobiDB-lite"/>
    </source>
</evidence>
<feature type="compositionally biased region" description="Low complexity" evidence="6">
    <location>
        <begin position="46"/>
        <end position="59"/>
    </location>
</feature>
<evidence type="ECO:0000259" key="7">
    <source>
        <dbReference type="PROSITE" id="PS50600"/>
    </source>
</evidence>
<keyword evidence="2" id="KW-0597">Phosphoprotein</keyword>
<keyword evidence="5" id="KW-0378">Hydrolase</keyword>
<dbReference type="GO" id="GO:0016926">
    <property type="term" value="P:protein desumoylation"/>
    <property type="evidence" value="ECO:0007669"/>
    <property type="project" value="TreeGrafter"/>
</dbReference>
<dbReference type="PROSITE" id="PS50600">
    <property type="entry name" value="ULP_PROTEASE"/>
    <property type="match status" value="1"/>
</dbReference>
<evidence type="ECO:0000256" key="2">
    <source>
        <dbReference type="ARBA" id="ARBA00022553"/>
    </source>
</evidence>
<dbReference type="InterPro" id="IPR051947">
    <property type="entry name" value="Sentrin-specific_protease"/>
</dbReference>
<comment type="similarity">
    <text evidence="1">Belongs to the peptidase C48 family.</text>
</comment>
<evidence type="ECO:0000313" key="8">
    <source>
        <dbReference type="EnsemblMetazoa" id="CLYHEMP012224.1"/>
    </source>
</evidence>
<protein>
    <recommendedName>
        <fullName evidence="7">Ubiquitin-like protease family profile domain-containing protein</fullName>
    </recommendedName>
</protein>
<feature type="compositionally biased region" description="Polar residues" evidence="6">
    <location>
        <begin position="1"/>
        <end position="10"/>
    </location>
</feature>
<dbReference type="GO" id="GO:0006508">
    <property type="term" value="P:proteolysis"/>
    <property type="evidence" value="ECO:0007669"/>
    <property type="project" value="UniProtKB-KW"/>
</dbReference>
<dbReference type="InterPro" id="IPR003653">
    <property type="entry name" value="Peptidase_C48_C"/>
</dbReference>
<dbReference type="Proteomes" id="UP000594262">
    <property type="component" value="Unplaced"/>
</dbReference>
<keyword evidence="4" id="KW-0833">Ubl conjugation pathway</keyword>
<dbReference type="Pfam" id="PF02902">
    <property type="entry name" value="Peptidase_C48"/>
    <property type="match status" value="1"/>
</dbReference>
<feature type="region of interest" description="Disordered" evidence="6">
    <location>
        <begin position="749"/>
        <end position="777"/>
    </location>
</feature>
<feature type="compositionally biased region" description="Polar residues" evidence="6">
    <location>
        <begin position="340"/>
        <end position="367"/>
    </location>
</feature>
<feature type="region of interest" description="Disordered" evidence="6">
    <location>
        <begin position="688"/>
        <end position="737"/>
    </location>
</feature>